<proteinExistence type="predicted"/>
<evidence type="ECO:0000256" key="1">
    <source>
        <dbReference type="SAM" id="MobiDB-lite"/>
    </source>
</evidence>
<dbReference type="Proteomes" id="UP000281553">
    <property type="component" value="Unassembled WGS sequence"/>
</dbReference>
<accession>A0A3P7RJT1</accession>
<reference evidence="2 3" key="1">
    <citation type="submission" date="2018-11" db="EMBL/GenBank/DDBJ databases">
        <authorList>
            <consortium name="Pathogen Informatics"/>
        </authorList>
    </citation>
    <scope>NUCLEOTIDE SEQUENCE [LARGE SCALE GENOMIC DNA]</scope>
</reference>
<dbReference type="EMBL" id="UYRU01107611">
    <property type="protein sequence ID" value="VDN43366.1"/>
    <property type="molecule type" value="Genomic_DNA"/>
</dbReference>
<gene>
    <name evidence="2" type="ORF">DILT_LOCUS19071</name>
</gene>
<keyword evidence="3" id="KW-1185">Reference proteome</keyword>
<feature type="compositionally biased region" description="Basic and acidic residues" evidence="1">
    <location>
        <begin position="43"/>
        <end position="71"/>
    </location>
</feature>
<evidence type="ECO:0000313" key="2">
    <source>
        <dbReference type="EMBL" id="VDN43366.1"/>
    </source>
</evidence>
<protein>
    <submittedName>
        <fullName evidence="2">Uncharacterized protein</fullName>
    </submittedName>
</protein>
<dbReference type="AlphaFoldDB" id="A0A3P7RJT1"/>
<name>A0A3P7RJT1_DIBLA</name>
<feature type="region of interest" description="Disordered" evidence="1">
    <location>
        <begin position="1"/>
        <end position="75"/>
    </location>
</feature>
<sequence>MDVQETAAGSPTASGEPLLPPLPPKVEETDLTSSSAMQAVGEVKAENKMEVDSQPVDERKPKVEKEMKRPGDDDEPLVLDVSQVLTPFNLFLPTSQVTRTLPSPYHPFSRCPLALIQSFIDNDSLTM</sequence>
<organism evidence="2 3">
    <name type="scientific">Dibothriocephalus latus</name>
    <name type="common">Fish tapeworm</name>
    <name type="synonym">Diphyllobothrium latum</name>
    <dbReference type="NCBI Taxonomy" id="60516"/>
    <lineage>
        <taxon>Eukaryota</taxon>
        <taxon>Metazoa</taxon>
        <taxon>Spiralia</taxon>
        <taxon>Lophotrochozoa</taxon>
        <taxon>Platyhelminthes</taxon>
        <taxon>Cestoda</taxon>
        <taxon>Eucestoda</taxon>
        <taxon>Diphyllobothriidea</taxon>
        <taxon>Diphyllobothriidae</taxon>
        <taxon>Dibothriocephalus</taxon>
    </lineage>
</organism>
<evidence type="ECO:0000313" key="3">
    <source>
        <dbReference type="Proteomes" id="UP000281553"/>
    </source>
</evidence>